<dbReference type="Pfam" id="PF20253">
    <property type="entry name" value="DUF6604"/>
    <property type="match status" value="1"/>
</dbReference>
<evidence type="ECO:0000313" key="3">
    <source>
        <dbReference type="EMBL" id="CAI0641918.1"/>
    </source>
</evidence>
<dbReference type="EMBL" id="CAMGZC010000033">
    <property type="protein sequence ID" value="CAI0641918.1"/>
    <property type="molecule type" value="Genomic_DNA"/>
</dbReference>
<dbReference type="AlphaFoldDB" id="A0A9W4RGD2"/>
<reference evidence="3" key="1">
    <citation type="submission" date="2022-08" db="EMBL/GenBank/DDBJ databases">
        <authorList>
            <person name="Giroux E."/>
            <person name="Giroux E."/>
        </authorList>
    </citation>
    <scope>NUCLEOTIDE SEQUENCE</scope>
    <source>
        <strain evidence="3">H1091258</strain>
    </source>
</reference>
<protein>
    <recommendedName>
        <fullName evidence="2">DUF6604 domain-containing protein</fullName>
    </recommendedName>
</protein>
<evidence type="ECO:0000313" key="4">
    <source>
        <dbReference type="Proteomes" id="UP001152533"/>
    </source>
</evidence>
<gene>
    <name evidence="3" type="ORF">CGXH109_LOCUS9146</name>
</gene>
<keyword evidence="4" id="KW-1185">Reference proteome</keyword>
<organism evidence="3 4">
    <name type="scientific">Colletotrichum noveboracense</name>
    <dbReference type="NCBI Taxonomy" id="2664923"/>
    <lineage>
        <taxon>Eukaryota</taxon>
        <taxon>Fungi</taxon>
        <taxon>Dikarya</taxon>
        <taxon>Ascomycota</taxon>
        <taxon>Pezizomycotina</taxon>
        <taxon>Sordariomycetes</taxon>
        <taxon>Hypocreomycetidae</taxon>
        <taxon>Glomerellales</taxon>
        <taxon>Glomerellaceae</taxon>
        <taxon>Colletotrichum</taxon>
        <taxon>Colletotrichum gloeosporioides species complex</taxon>
    </lineage>
</organism>
<dbReference type="Proteomes" id="UP001152533">
    <property type="component" value="Unassembled WGS sequence"/>
</dbReference>
<accession>A0A9W4RGD2</accession>
<evidence type="ECO:0000259" key="2">
    <source>
        <dbReference type="Pfam" id="PF20253"/>
    </source>
</evidence>
<proteinExistence type="predicted"/>
<feature type="compositionally biased region" description="Basic and acidic residues" evidence="1">
    <location>
        <begin position="790"/>
        <end position="802"/>
    </location>
</feature>
<feature type="compositionally biased region" description="Basic residues" evidence="1">
    <location>
        <begin position="52"/>
        <end position="66"/>
    </location>
</feature>
<name>A0A9W4RGD2_9PEZI</name>
<dbReference type="PANTHER" id="PTHR38795:SF1">
    <property type="entry name" value="DUF6604 DOMAIN-CONTAINING PROTEIN"/>
    <property type="match status" value="1"/>
</dbReference>
<dbReference type="PANTHER" id="PTHR38795">
    <property type="entry name" value="DUF6604 DOMAIN-CONTAINING PROTEIN"/>
    <property type="match status" value="1"/>
</dbReference>
<feature type="domain" description="DUF6604" evidence="2">
    <location>
        <begin position="12"/>
        <end position="266"/>
    </location>
</feature>
<sequence>MVVPAPLLSLYQQYKQDTNFVAAWLATTAKSCGYPSDLLSEIQAKEESSKPAKNKAKGGKGKKKKKQTDQAPKTYTVAVKEFIPLAQYISTAKHKSSNVPDILVSALNRVIDLRTRFSAKLTQDGAKPATASDLKHSYFLGILIQVRDVLRPRMTAAGSQASHNGLDNLANRFAGLSLFEPSQSFLDAPDIELPARDDGALYEADMGTSPEDSIFFFQMLWKDLLDLRMRIRVSWRRHMQGHDMAAAAVSANTALDLARHVIDQYIPAFEGVEGGIYAVMKEHATLMHYRHGQPQESISDDQIMYGAGLWSFANAYNMLAELLPSIAPPGPPFPFIPRDPAHELGMEYRDYAETFAILKPLFEDLRVVIESVPNWPVEDTLLRGVREAVETRQVPFYLVFATAIISDMHNFFSQGEHLNVDNHIIDKFIETIGAVRGIAADYYTAIREAESLEEMEPYDARIREMDREIKWLLDEDPVWQAKIKKFPRRERGQAKRELEKHRLFKYNAMMCGLALYRYRMILYKTGIAIANVSRSIVCAIHLWDAIGSEVGGAVDFLAGECVDSRLLGMITEDQAEDFFLDGEGADYNPGYMRNIAMHLGFSIHNFVDEAKTQPRRARLLDGKKGKITERIPMHSAFYDRYVTFNGKTGSENWTFEDVTSLVERASGAGFKPKYPVELIVELATLLEDELLLANLPFLILHAEAFRILKLVRDRCEPMLVPILGPLATPMKAKINVPLVTVWILQALAAKLEGADVLRAAKDMFNTKLVNDIARSSRAYRRIQELGFLKSSEEKKKGPESRSSEPQWDPDFKRKLEQPMDPNRAYESFGLPIDTSHLQQTGTYIDTSKMKGDALSQMSQKTKVEKIYLSDDDEPMEITHTTLSFR</sequence>
<evidence type="ECO:0000256" key="1">
    <source>
        <dbReference type="SAM" id="MobiDB-lite"/>
    </source>
</evidence>
<feature type="region of interest" description="Disordered" evidence="1">
    <location>
        <begin position="790"/>
        <end position="825"/>
    </location>
</feature>
<feature type="region of interest" description="Disordered" evidence="1">
    <location>
        <begin position="43"/>
        <end position="72"/>
    </location>
</feature>
<comment type="caution">
    <text evidence="3">The sequence shown here is derived from an EMBL/GenBank/DDBJ whole genome shotgun (WGS) entry which is preliminary data.</text>
</comment>
<dbReference type="InterPro" id="IPR046539">
    <property type="entry name" value="DUF6604"/>
</dbReference>